<dbReference type="RefSeq" id="WP_248436119.1">
    <property type="nucleotide sequence ID" value="NZ_CP096205.1"/>
</dbReference>
<keyword evidence="8" id="KW-0326">Glycosidase</keyword>
<dbReference type="Pfam" id="PF17678">
    <property type="entry name" value="Glyco_hydro_92N"/>
    <property type="match status" value="1"/>
</dbReference>
<dbReference type="InterPro" id="IPR005887">
    <property type="entry name" value="GH92_a_mannosidase_put"/>
</dbReference>
<feature type="signal peptide" evidence="4">
    <location>
        <begin position="1"/>
        <end position="18"/>
    </location>
</feature>
<dbReference type="Gene3D" id="2.60.120.260">
    <property type="entry name" value="Galactose-binding domain-like"/>
    <property type="match status" value="1"/>
</dbReference>
<dbReference type="EC" id="3.2.1.-" evidence="8"/>
<evidence type="ECO:0000259" key="7">
    <source>
        <dbReference type="Pfam" id="PF17678"/>
    </source>
</evidence>
<feature type="domain" description="Glycosyl hydrolase family 92" evidence="6">
    <location>
        <begin position="258"/>
        <end position="673"/>
    </location>
</feature>
<dbReference type="Gene3D" id="2.70.98.10">
    <property type="match status" value="1"/>
</dbReference>
<feature type="domain" description="F5/8 type C" evidence="5">
    <location>
        <begin position="797"/>
        <end position="912"/>
    </location>
</feature>
<dbReference type="NCBIfam" id="TIGR01180">
    <property type="entry name" value="aman2_put"/>
    <property type="match status" value="1"/>
</dbReference>
<evidence type="ECO:0000256" key="2">
    <source>
        <dbReference type="ARBA" id="ARBA00011245"/>
    </source>
</evidence>
<evidence type="ECO:0000256" key="3">
    <source>
        <dbReference type="ARBA" id="ARBA00022837"/>
    </source>
</evidence>
<evidence type="ECO:0000313" key="8">
    <source>
        <dbReference type="EMBL" id="UPQ80293.1"/>
    </source>
</evidence>
<dbReference type="InterPro" id="IPR000421">
    <property type="entry name" value="FA58C"/>
</dbReference>
<dbReference type="SUPFAM" id="SSF49785">
    <property type="entry name" value="Galactose-binding domain-like"/>
    <property type="match status" value="1"/>
</dbReference>
<keyword evidence="9" id="KW-1185">Reference proteome</keyword>
<proteinExistence type="predicted"/>
<dbReference type="Pfam" id="PF00754">
    <property type="entry name" value="F5_F8_type_C"/>
    <property type="match status" value="1"/>
</dbReference>
<name>A0ABY4KKJ2_9FLAO</name>
<dbReference type="InterPro" id="IPR008928">
    <property type="entry name" value="6-hairpin_glycosidase_sf"/>
</dbReference>
<feature type="domain" description="Glycosyl hydrolase family 92 N-terminal" evidence="7">
    <location>
        <begin position="24"/>
        <end position="248"/>
    </location>
</feature>
<dbReference type="InterPro" id="IPR041371">
    <property type="entry name" value="GH92_N"/>
</dbReference>
<dbReference type="InterPro" id="IPR050883">
    <property type="entry name" value="PNGase"/>
</dbReference>
<reference evidence="8" key="1">
    <citation type="submission" date="2022-04" db="EMBL/GenBank/DDBJ databases">
        <title>Consumption of N2O by Flavobacterium azooxidireducens sp. nov. isolated from Decomposing Leaf Litter of Phragmites australis (Cav.).</title>
        <authorList>
            <person name="Behrendt U."/>
            <person name="Spanner T."/>
            <person name="Augustin J."/>
            <person name="Horn M.A."/>
            <person name="Kolb S."/>
            <person name="Ulrich A."/>
        </authorList>
    </citation>
    <scope>NUCLEOTIDE SEQUENCE</scope>
    <source>
        <strain evidence="8">IGB 4-14</strain>
    </source>
</reference>
<comment type="cofactor">
    <cofactor evidence="1">
        <name>Ca(2+)</name>
        <dbReference type="ChEBI" id="CHEBI:29108"/>
    </cofactor>
</comment>
<organism evidence="8 9">
    <name type="scientific">Flavobacterium azooxidireducens</name>
    <dbReference type="NCBI Taxonomy" id="1871076"/>
    <lineage>
        <taxon>Bacteria</taxon>
        <taxon>Pseudomonadati</taxon>
        <taxon>Bacteroidota</taxon>
        <taxon>Flavobacteriia</taxon>
        <taxon>Flavobacteriales</taxon>
        <taxon>Flavobacteriaceae</taxon>
        <taxon>Flavobacterium</taxon>
    </lineage>
</organism>
<keyword evidence="8" id="KW-0378">Hydrolase</keyword>
<keyword evidence="3" id="KW-0106">Calcium</keyword>
<dbReference type="InterPro" id="IPR012939">
    <property type="entry name" value="Glyco_hydro_92"/>
</dbReference>
<gene>
    <name evidence="8" type="ORF">M0M57_05510</name>
</gene>
<dbReference type="EMBL" id="CP096205">
    <property type="protein sequence ID" value="UPQ80293.1"/>
    <property type="molecule type" value="Genomic_DNA"/>
</dbReference>
<protein>
    <submittedName>
        <fullName evidence="8">GH92 family glycosyl hydrolase</fullName>
        <ecNumber evidence="8">3.2.1.-</ecNumber>
    </submittedName>
</protein>
<dbReference type="Pfam" id="PF07971">
    <property type="entry name" value="Glyco_hydro_92"/>
    <property type="match status" value="1"/>
</dbReference>
<evidence type="ECO:0000256" key="1">
    <source>
        <dbReference type="ARBA" id="ARBA00001913"/>
    </source>
</evidence>
<evidence type="ECO:0000259" key="5">
    <source>
        <dbReference type="Pfam" id="PF00754"/>
    </source>
</evidence>
<dbReference type="Gene3D" id="1.20.1610.10">
    <property type="entry name" value="alpha-1,2-mannosidases domains"/>
    <property type="match status" value="1"/>
</dbReference>
<dbReference type="PANTHER" id="PTHR12143:SF39">
    <property type="entry name" value="SECRETED PROTEIN"/>
    <property type="match status" value="1"/>
</dbReference>
<dbReference type="SUPFAM" id="SSF48208">
    <property type="entry name" value="Six-hairpin glycosidases"/>
    <property type="match status" value="1"/>
</dbReference>
<dbReference type="InterPro" id="IPR008979">
    <property type="entry name" value="Galactose-bd-like_sf"/>
</dbReference>
<dbReference type="PANTHER" id="PTHR12143">
    <property type="entry name" value="PEPTIDE N-GLYCANASE PNGASE -RELATED"/>
    <property type="match status" value="1"/>
</dbReference>
<evidence type="ECO:0000259" key="6">
    <source>
        <dbReference type="Pfam" id="PF07971"/>
    </source>
</evidence>
<evidence type="ECO:0000313" key="9">
    <source>
        <dbReference type="Proteomes" id="UP000830583"/>
    </source>
</evidence>
<dbReference type="InterPro" id="IPR014718">
    <property type="entry name" value="GH-type_carb-bd"/>
</dbReference>
<dbReference type="Gene3D" id="3.30.2080.10">
    <property type="entry name" value="GH92 mannosidase domain"/>
    <property type="match status" value="1"/>
</dbReference>
<accession>A0ABY4KKJ2</accession>
<dbReference type="Gene3D" id="1.20.1050.60">
    <property type="entry name" value="alpha-1,2-mannosidase"/>
    <property type="match status" value="1"/>
</dbReference>
<comment type="subunit">
    <text evidence="2">Monomer.</text>
</comment>
<keyword evidence="4" id="KW-0732">Signal</keyword>
<dbReference type="Proteomes" id="UP000830583">
    <property type="component" value="Chromosome"/>
</dbReference>
<sequence>MRIFILSLFLFISGINFSQNYQQYVNPFIGTGGTGHTFPGATVPYGMVQLSPDTRIDGSWEGCSGYHYSDNRIYGFSHTHLNGTGVSDYGDILLMPTMGEPSFDNKIYSSTFSHTNEKASAGFYSVKLDKHNIDVRLTTSTRVGFHEYTFNESGQANIILDLNHRDKLLEGRIRVIDDKTIEVLRRSEAWAQNQYVYTRIEFNVPLKINKEKTTFKDIKGEYHGTELALSFSKKVKKGEKLLVKVALSPTGYEGAQLNSTEIPHWNFEKVKKAAEELWNKELSKIEVTSNDKNKLTIFYTALYHTMMQPNIAQDLDGKYRGRDNKIHQAEGFDYYTVFSLWDTFRAAHPLYTLIDKKRTSDYINTFIKQFEQGGRLPVWELASNETDCMIGYHSVSVIADAMVKGIKGFDYEKAYEAAKHSAMLDHLGLDAYKKQGFISIDDEHESVSKTLEYAYDDWCIAQMAQLLDKKEDYQYFMLRSQNWKNLFNWETGFIQPKKNGGWDKPFDPKEVNNNYTEANGWQYTFFVPQDIDGMIEAMGGAAKFEAKLDELFNSVSETSGRHQVDITGLIGQYAHGNEPSHHVAYLYDYVNKPEKTKEKVHFILDNFYKNDPDGLIGNEDCGQMSAWYVLSAMGIYNVTPGNKNYNWTVIEPFFDEINVKLENLNDYVINKKNRIVDYSIFGFDGSYLRFPINYSDIIPVPVIAAESKSFKDKMKIEIQSFKPEDKVYYITNEQGVDYSTFKRTFIEYTKPFEIDKTTEVLTYVKKGENQSNTVSATFFKKPNNFTIDIKSKYNPQYHAGGPEGLIDGIFGTENWRKGDWQGYQTYDFEAVIDMQSTREISQITANFLQDTRSWILMPTKVEYYISDDNVNFTLFDTQNNTIDPKDYNSITKGFKSIKKYVKARYVKVKANNFGKLPEWHQGFPFDGEAFIFVDEITVE</sequence>
<evidence type="ECO:0000256" key="4">
    <source>
        <dbReference type="SAM" id="SignalP"/>
    </source>
</evidence>
<feature type="chain" id="PRO_5045464732" evidence="4">
    <location>
        <begin position="19"/>
        <end position="939"/>
    </location>
</feature>
<dbReference type="GO" id="GO:0016798">
    <property type="term" value="F:hydrolase activity, acting on glycosyl bonds"/>
    <property type="evidence" value="ECO:0007669"/>
    <property type="project" value="UniProtKB-KW"/>
</dbReference>